<feature type="region of interest" description="Disordered" evidence="1">
    <location>
        <begin position="122"/>
        <end position="195"/>
    </location>
</feature>
<feature type="compositionally biased region" description="Polar residues" evidence="1">
    <location>
        <begin position="71"/>
        <end position="82"/>
    </location>
</feature>
<dbReference type="AlphaFoldDB" id="A0A382LXT8"/>
<feature type="compositionally biased region" description="Polar residues" evidence="1">
    <location>
        <begin position="1"/>
        <end position="11"/>
    </location>
</feature>
<feature type="compositionally biased region" description="Basic and acidic residues" evidence="1">
    <location>
        <begin position="320"/>
        <end position="334"/>
    </location>
</feature>
<dbReference type="EMBL" id="UINC01089099">
    <property type="protein sequence ID" value="SVC39892.1"/>
    <property type="molecule type" value="Genomic_DNA"/>
</dbReference>
<name>A0A382LXT8_9ZZZZ</name>
<reference evidence="2" key="1">
    <citation type="submission" date="2018-05" db="EMBL/GenBank/DDBJ databases">
        <authorList>
            <person name="Lanie J.A."/>
            <person name="Ng W.-L."/>
            <person name="Kazmierczak K.M."/>
            <person name="Andrzejewski T.M."/>
            <person name="Davidsen T.M."/>
            <person name="Wayne K.J."/>
            <person name="Tettelin H."/>
            <person name="Glass J.I."/>
            <person name="Rusch D."/>
            <person name="Podicherti R."/>
            <person name="Tsui H.-C.T."/>
            <person name="Winkler M.E."/>
        </authorList>
    </citation>
    <scope>NUCLEOTIDE SEQUENCE</scope>
</reference>
<accession>A0A382LXT8</accession>
<protein>
    <submittedName>
        <fullName evidence="2">Uncharacterized protein</fullName>
    </submittedName>
</protein>
<evidence type="ECO:0000313" key="2">
    <source>
        <dbReference type="EMBL" id="SVC39892.1"/>
    </source>
</evidence>
<feature type="region of interest" description="Disordered" evidence="1">
    <location>
        <begin position="1"/>
        <end position="104"/>
    </location>
</feature>
<feature type="compositionally biased region" description="Basic and acidic residues" evidence="1">
    <location>
        <begin position="15"/>
        <end position="36"/>
    </location>
</feature>
<sequence length="394" mass="43947">TTVVEQPSLVLSSEPFRDSSKHADNKTKSDTEKTSDSENLIPGVDSSIFEQFRKKFNLTQPEPAEEDDTAATVNTPNSTSAAQAYEKAGVSDEPENFDEELEDADQVKVTLSENVKILKELQSEKVDEDSNENFTEKPEIPESGEVENKKKLGSGEEALELLTKKHQALKKQNEEESLEEQVEEEDDDLFADEMVPLPGGETLIEEEKEEFFEEDIFSPPMDNESHEDEEGLELSLRQSTPHGEKSDEAEGLLKLATTACEAGRMEEAKAGLKSYFKLLHELGQSPSQHVLQLAEKLEIPFDSASGQASSTVTEELSDGADIKSEKDIQKEPEKTDYSAVMDGIVKTLEKKEAYDEALPLLKDLLKFNRERVNVSAMDPLFERIEQAHASMNNN</sequence>
<organism evidence="2">
    <name type="scientific">marine metagenome</name>
    <dbReference type="NCBI Taxonomy" id="408172"/>
    <lineage>
        <taxon>unclassified sequences</taxon>
        <taxon>metagenomes</taxon>
        <taxon>ecological metagenomes</taxon>
    </lineage>
</organism>
<feature type="compositionally biased region" description="Acidic residues" evidence="1">
    <location>
        <begin position="175"/>
        <end position="191"/>
    </location>
</feature>
<gene>
    <name evidence="2" type="ORF">METZ01_LOCUS292746</name>
</gene>
<evidence type="ECO:0000256" key="1">
    <source>
        <dbReference type="SAM" id="MobiDB-lite"/>
    </source>
</evidence>
<feature type="region of interest" description="Disordered" evidence="1">
    <location>
        <begin position="218"/>
        <end position="250"/>
    </location>
</feature>
<feature type="compositionally biased region" description="Polar residues" evidence="1">
    <location>
        <begin position="304"/>
        <end position="314"/>
    </location>
</feature>
<feature type="non-terminal residue" evidence="2">
    <location>
        <position position="1"/>
    </location>
</feature>
<feature type="non-terminal residue" evidence="2">
    <location>
        <position position="394"/>
    </location>
</feature>
<feature type="compositionally biased region" description="Basic and acidic residues" evidence="1">
    <location>
        <begin position="134"/>
        <end position="154"/>
    </location>
</feature>
<proteinExistence type="predicted"/>
<feature type="compositionally biased region" description="Acidic residues" evidence="1">
    <location>
        <begin position="92"/>
        <end position="104"/>
    </location>
</feature>
<feature type="region of interest" description="Disordered" evidence="1">
    <location>
        <begin position="304"/>
        <end position="334"/>
    </location>
</feature>